<dbReference type="Pfam" id="PF00995">
    <property type="entry name" value="Sec1"/>
    <property type="match status" value="1"/>
</dbReference>
<dbReference type="EMBL" id="NBCO01000011">
    <property type="protein sequence ID" value="ORC89590.1"/>
    <property type="molecule type" value="Genomic_DNA"/>
</dbReference>
<dbReference type="Gene3D" id="3.40.50.1910">
    <property type="match status" value="2"/>
</dbReference>
<dbReference type="SUPFAM" id="SSF56815">
    <property type="entry name" value="Sec1/munc18-like (SM) proteins"/>
    <property type="match status" value="1"/>
</dbReference>
<dbReference type="InterPro" id="IPR036045">
    <property type="entry name" value="Sec1-like_sf"/>
</dbReference>
<dbReference type="InterPro" id="IPR043155">
    <property type="entry name" value="VPS33_dom3b"/>
</dbReference>
<dbReference type="Gene3D" id="3.40.50.2060">
    <property type="match status" value="1"/>
</dbReference>
<proteinExistence type="inferred from homology"/>
<dbReference type="Gene3D" id="1.25.40.850">
    <property type="match status" value="1"/>
</dbReference>
<comment type="caution">
    <text evidence="2">The sequence shown here is derived from an EMBL/GenBank/DDBJ whole genome shotgun (WGS) entry which is preliminary data.</text>
</comment>
<dbReference type="Proteomes" id="UP000192257">
    <property type="component" value="Unassembled WGS sequence"/>
</dbReference>
<dbReference type="AlphaFoldDB" id="A0A1X0NZL8"/>
<dbReference type="InterPro" id="IPR043154">
    <property type="entry name" value="Sec-1-like_dom1"/>
</dbReference>
<dbReference type="InterPro" id="IPR001619">
    <property type="entry name" value="Sec1-like"/>
</dbReference>
<dbReference type="InterPro" id="IPR027482">
    <property type="entry name" value="Sec1-like_dom2"/>
</dbReference>
<dbReference type="PANTHER" id="PTHR11679">
    <property type="entry name" value="VESICLE PROTEIN SORTING-ASSOCIATED"/>
    <property type="match status" value="1"/>
</dbReference>
<dbReference type="Gene3D" id="3.90.830.10">
    <property type="entry name" value="Syntaxin Binding Protein 1, Chain A, domain 2"/>
    <property type="match status" value="1"/>
</dbReference>
<accession>A0A1X0NZL8</accession>
<dbReference type="InterPro" id="IPR043127">
    <property type="entry name" value="Sec-1-like_dom3a"/>
</dbReference>
<reference evidence="2 3" key="1">
    <citation type="submission" date="2017-03" db="EMBL/GenBank/DDBJ databases">
        <title>An alternative strategy for trypanosome survival in the mammalian bloodstream revealed through genome and transcriptome analysis of the ubiquitous bovine parasite Trypanosoma (Megatrypanum) theileri.</title>
        <authorList>
            <person name="Kelly S."/>
            <person name="Ivens A."/>
            <person name="Mott A."/>
            <person name="O'Neill E."/>
            <person name="Emms D."/>
            <person name="Macleod O."/>
            <person name="Voorheis P."/>
            <person name="Matthews J."/>
            <person name="Matthews K."/>
            <person name="Carrington M."/>
        </authorList>
    </citation>
    <scope>NUCLEOTIDE SEQUENCE [LARGE SCALE GENOMIC DNA]</scope>
    <source>
        <strain evidence="2">Edinburgh</strain>
    </source>
</reference>
<sequence>MTSGGEVLKLSSIRETTKVELLSLLERLDLGGQATKVLFVSPHLLSTFDAIGVSKEIFSKEHGVVGVFPFGSEDGFISAQHALFIVYPNVETLRLLVVNLLAYSQKYPKTSLHVFFVPRKPLMIEHVLENEFQILRSLPGLSLKEIDLDIVPLDDDILSMEQPLSFKHLLVDGDITILQWIARMLLKLQTSRFGTISLIRGKGARASKVVHMLSQMQNEVGSEFLNDLTPEIESLLILDRSLDYITPMLTQLTYEGLIDELYGLNCGYVTFPFSLGEGSKVEMGQQIFLNSSDRMFREIRDKNFTNVGSALHNKSVWVKQSYDRRKEVQQLKELKEFMKGLPEMQEMHRLIGVHTTIAAEIGKKTQGIDFRKRISIEQSIIQQINDKEVLEYIEELINKSAPIAEVLRLISMYSVVNGGLKVKTYDFLKENLLLSYGIPRVLGALFSLERCGLITKYDSKNPNYSSIRKHFNLWNDNLQEQQPNDIAYAYSGYAPLSIRLVETMITQPEMWNTTGDLMDLIPGEKAEIRNKIELTGSLPITMVFIIGGITHAEISALRFLQTKLANVGKPRHILVVSTNITNGTQIIESLMPLSAETVENFH</sequence>
<comment type="similarity">
    <text evidence="1">Belongs to the STXBP/unc-18/SEC1 family.</text>
</comment>
<name>A0A1X0NZL8_9TRYP</name>
<evidence type="ECO:0000313" key="3">
    <source>
        <dbReference type="Proteomes" id="UP000192257"/>
    </source>
</evidence>
<keyword evidence="3" id="KW-1185">Reference proteome</keyword>
<dbReference type="GeneID" id="39984613"/>
<dbReference type="RefSeq" id="XP_028883656.1">
    <property type="nucleotide sequence ID" value="XM_029024833.1"/>
</dbReference>
<dbReference type="PIRSF" id="PIRSF005715">
    <property type="entry name" value="VPS45_Sec1"/>
    <property type="match status" value="1"/>
</dbReference>
<dbReference type="GO" id="GO:0016192">
    <property type="term" value="P:vesicle-mediated transport"/>
    <property type="evidence" value="ECO:0007669"/>
    <property type="project" value="InterPro"/>
</dbReference>
<dbReference type="VEuPathDB" id="TriTrypDB:TM35_000111240"/>
<evidence type="ECO:0000313" key="2">
    <source>
        <dbReference type="EMBL" id="ORC89590.1"/>
    </source>
</evidence>
<organism evidence="2 3">
    <name type="scientific">Trypanosoma theileri</name>
    <dbReference type="NCBI Taxonomy" id="67003"/>
    <lineage>
        <taxon>Eukaryota</taxon>
        <taxon>Discoba</taxon>
        <taxon>Euglenozoa</taxon>
        <taxon>Kinetoplastea</taxon>
        <taxon>Metakinetoplastina</taxon>
        <taxon>Trypanosomatida</taxon>
        <taxon>Trypanosomatidae</taxon>
        <taxon>Trypanosoma</taxon>
    </lineage>
</organism>
<protein>
    <submittedName>
        <fullName evidence="2">Putative vacuolar protein sorting-associated protein</fullName>
    </submittedName>
</protein>
<gene>
    <name evidence="2" type="ORF">TM35_000111240</name>
</gene>
<evidence type="ECO:0000256" key="1">
    <source>
        <dbReference type="ARBA" id="ARBA00009884"/>
    </source>
</evidence>
<dbReference type="STRING" id="67003.A0A1X0NZL8"/>
<dbReference type="OrthoDB" id="10262287at2759"/>